<evidence type="ECO:0000256" key="1">
    <source>
        <dbReference type="ARBA" id="ARBA00007847"/>
    </source>
</evidence>
<dbReference type="InterPro" id="IPR004380">
    <property type="entry name" value="Asp_race"/>
</dbReference>
<sequence>MKTLGMIGGTSWHSTIEYYKLINQMAAKIIGEQANPPLIIHSINIELMREQNKEKINAKYLETSLKLQNAGAQAIVICANTPHMVYDFVQPKIEIPILHIAKATGTEAQRLGLKKLGLLGNKPTMTGDFIPKVLKKNYGIETIIPEEEAIPQAHHYVSKELTQGVFSEEAKAFFLEQIHLLQKKGAEGIILGCTELPLLIKSNDIDISTLATTDLHAQMAVDFIFSDG</sequence>
<dbReference type="OrthoDB" id="9803739at2"/>
<dbReference type="Proteomes" id="UP000321528">
    <property type="component" value="Unassembled WGS sequence"/>
</dbReference>
<evidence type="ECO:0000313" key="3">
    <source>
        <dbReference type="EMBL" id="RIV71367.1"/>
    </source>
</evidence>
<evidence type="ECO:0000313" key="5">
    <source>
        <dbReference type="Proteomes" id="UP000284189"/>
    </source>
</evidence>
<dbReference type="PANTHER" id="PTHR21198:SF7">
    <property type="entry name" value="ASPARTATE-GLUTAMATE RACEMASE FAMILY"/>
    <property type="match status" value="1"/>
</dbReference>
<dbReference type="EMBL" id="VNWL01000017">
    <property type="protein sequence ID" value="TXK02835.1"/>
    <property type="molecule type" value="Genomic_DNA"/>
</dbReference>
<gene>
    <name evidence="3" type="ORF">D2U88_08235</name>
    <name evidence="4" type="ORF">FQ019_08165</name>
</gene>
<dbReference type="EMBL" id="QXFJ01000018">
    <property type="protein sequence ID" value="RIV71367.1"/>
    <property type="molecule type" value="Genomic_DNA"/>
</dbReference>
<dbReference type="NCBIfam" id="TIGR00035">
    <property type="entry name" value="asp_race"/>
    <property type="match status" value="1"/>
</dbReference>
<evidence type="ECO:0000256" key="2">
    <source>
        <dbReference type="ARBA" id="ARBA00023235"/>
    </source>
</evidence>
<accession>A0A418N817</accession>
<dbReference type="RefSeq" id="WP_119639881.1">
    <property type="nucleotide sequence ID" value="NZ_QXFJ01000018.1"/>
</dbReference>
<evidence type="ECO:0000313" key="6">
    <source>
        <dbReference type="Proteomes" id="UP000321528"/>
    </source>
</evidence>
<comment type="similarity">
    <text evidence="1">Belongs to the aspartate/glutamate racemases family.</text>
</comment>
<dbReference type="GO" id="GO:0047661">
    <property type="term" value="F:amino-acid racemase activity"/>
    <property type="evidence" value="ECO:0007669"/>
    <property type="project" value="InterPro"/>
</dbReference>
<reference evidence="4 6" key="2">
    <citation type="submission" date="2019-07" db="EMBL/GenBank/DDBJ databases">
        <title>Draft genome of two Muricauda strains isolated from deep sea.</title>
        <authorList>
            <person name="Sun C."/>
        </authorList>
    </citation>
    <scope>NUCLEOTIDE SEQUENCE [LARGE SCALE GENOMIC DNA]</scope>
    <source>
        <strain evidence="4 6">NH166</strain>
    </source>
</reference>
<keyword evidence="2 3" id="KW-0413">Isomerase</keyword>
<dbReference type="InterPro" id="IPR001920">
    <property type="entry name" value="Asp/Glu_race"/>
</dbReference>
<dbReference type="AlphaFoldDB" id="A0A418N817"/>
<evidence type="ECO:0000313" key="4">
    <source>
        <dbReference type="EMBL" id="TXK02835.1"/>
    </source>
</evidence>
<keyword evidence="6" id="KW-1185">Reference proteome</keyword>
<dbReference type="PROSITE" id="PS00924">
    <property type="entry name" value="ASP_GLU_RACEMASE_2"/>
    <property type="match status" value="1"/>
</dbReference>
<name>A0A418N817_9FLAO</name>
<reference evidence="3 5" key="1">
    <citation type="submission" date="2018-08" db="EMBL/GenBank/DDBJ databases">
        <title>Proposal of Muricauda 72 sp.nov. and Muricauda NH166 sp.nov., isolated from seawater.</title>
        <authorList>
            <person name="Cheng H."/>
            <person name="Wu Y.-H."/>
            <person name="Guo L.-L."/>
            <person name="Xu X.-W."/>
        </authorList>
    </citation>
    <scope>NUCLEOTIDE SEQUENCE [LARGE SCALE GENOMIC DNA]</scope>
    <source>
        <strain evidence="3 5">NH166</strain>
    </source>
</reference>
<dbReference type="InterPro" id="IPR015942">
    <property type="entry name" value="Asp/Glu/hydantoin_racemase"/>
</dbReference>
<comment type="caution">
    <text evidence="3">The sequence shown here is derived from an EMBL/GenBank/DDBJ whole genome shotgun (WGS) entry which is preliminary data.</text>
</comment>
<dbReference type="Gene3D" id="3.40.50.1860">
    <property type="match status" value="2"/>
</dbReference>
<dbReference type="PANTHER" id="PTHR21198">
    <property type="entry name" value="GLUTAMATE RACEMASE"/>
    <property type="match status" value="1"/>
</dbReference>
<protein>
    <submittedName>
        <fullName evidence="3">Amino acid racemase</fullName>
        <ecNumber evidence="3">5.1.1.-</ecNumber>
    </submittedName>
</protein>
<dbReference type="SUPFAM" id="SSF53681">
    <property type="entry name" value="Aspartate/glutamate racemase"/>
    <property type="match status" value="2"/>
</dbReference>
<organism evidence="3 5">
    <name type="scientific">Flagellimonas aequoris</name>
    <dbReference type="NCBI Taxonomy" id="2306997"/>
    <lineage>
        <taxon>Bacteria</taxon>
        <taxon>Pseudomonadati</taxon>
        <taxon>Bacteroidota</taxon>
        <taxon>Flavobacteriia</taxon>
        <taxon>Flavobacteriales</taxon>
        <taxon>Flavobacteriaceae</taxon>
        <taxon>Flagellimonas</taxon>
    </lineage>
</organism>
<dbReference type="Pfam" id="PF01177">
    <property type="entry name" value="Asp_Glu_race"/>
    <property type="match status" value="1"/>
</dbReference>
<dbReference type="InterPro" id="IPR033134">
    <property type="entry name" value="Asp/Glu_racemase_AS_2"/>
</dbReference>
<dbReference type="EC" id="5.1.1.-" evidence="3"/>
<proteinExistence type="inferred from homology"/>
<dbReference type="Proteomes" id="UP000284189">
    <property type="component" value="Unassembled WGS sequence"/>
</dbReference>